<dbReference type="Gene3D" id="3.30.70.270">
    <property type="match status" value="2"/>
</dbReference>
<dbReference type="InterPro" id="IPR041373">
    <property type="entry name" value="RT_RNaseH"/>
</dbReference>
<feature type="domain" description="Reverse transcriptase RNase H-like" evidence="10">
    <location>
        <begin position="453"/>
        <end position="559"/>
    </location>
</feature>
<proteinExistence type="predicted"/>
<dbReference type="SUPFAM" id="SSF56672">
    <property type="entry name" value="DNA/RNA polymerases"/>
    <property type="match status" value="1"/>
</dbReference>
<comment type="caution">
    <text evidence="11">The sequence shown here is derived from an EMBL/GenBank/DDBJ whole genome shotgun (WGS) entry which is preliminary data.</text>
</comment>
<evidence type="ECO:0000313" key="11">
    <source>
        <dbReference type="EMBL" id="KAA8622108.1"/>
    </source>
</evidence>
<sequence length="568" mass="65202">MEAATIQGLAYFLAEVDGYVHPICAYVVLLLEFPIILGKPWLKAMRAYSVPHEKRMWMGITNHWVPHIGGEQVPDTQFIKDIKSAIHVMATTFVGHVRRLRKEFGGRAAEEAIFAVSLRDVEKALKPKKIYTEEQLREKIPEKYHDLLPLWIKEEADKANPHRPGVDHKIELKKGPDGKELPVPFGPLYNMAREELLVLKKTLKDFLDKGFIRTSSLEAGAPVLADRYPLLLISETFRVLKGAKWYTKVDVVQAFHKIRMAMGEEWKTAFRTSYGLFEWFVVPFGLTGAPATFQRYINYILREYLDDFCTAYMGDVLIYTSGTKEEHEEKVRLVLEKLLDAGLHLDPDKCEFAVKKVKCLGFIVHAGVGVQADPEKVKAILEWLPPNSQKGVRSFLGFVNYYQMFIPQFSKFVAPLTALTGKGVTFEWTKECESAFQLLKTLFTRAPILTEFDPDRKTFLETDCSGFALGGVISQEVDDSGKRAVVGYHSRKLNTAEWNYPVHDKEMLAIISCLEQWSAELRSCESFIILTDHRNLEYFMKMQRLSERQARWAEYLSRFNFSIKYRPG</sequence>
<dbReference type="Proteomes" id="UP000433876">
    <property type="component" value="Unassembled WGS sequence"/>
</dbReference>
<accession>A0A8S8ZDP4</accession>
<dbReference type="PANTHER" id="PTHR37984">
    <property type="entry name" value="PROTEIN CBG26694"/>
    <property type="match status" value="1"/>
</dbReference>
<dbReference type="OMA" id="RPGVDHK"/>
<dbReference type="GO" id="GO:0005739">
    <property type="term" value="C:mitochondrion"/>
    <property type="evidence" value="ECO:0007669"/>
    <property type="project" value="UniProtKB-SubCell"/>
</dbReference>
<gene>
    <name evidence="11" type="ORF">SMACR_09651</name>
</gene>
<evidence type="ECO:0000259" key="9">
    <source>
        <dbReference type="Pfam" id="PF00078"/>
    </source>
</evidence>
<evidence type="ECO:0000259" key="10">
    <source>
        <dbReference type="Pfam" id="PF17917"/>
    </source>
</evidence>
<reference evidence="11 12" key="1">
    <citation type="submission" date="2017-07" db="EMBL/GenBank/DDBJ databases">
        <title>Genome sequence of the Sordaria macrospora wild type strain R19027.</title>
        <authorList>
            <person name="Nowrousian M."/>
            <person name="Teichert I."/>
            <person name="Kueck U."/>
        </authorList>
    </citation>
    <scope>NUCLEOTIDE SEQUENCE [LARGE SCALE GENOMIC DNA]</scope>
    <source>
        <strain evidence="11 12">R19027</strain>
        <tissue evidence="11">Mycelium</tissue>
    </source>
</reference>
<keyword evidence="4" id="KW-0540">Nuclease</keyword>
<evidence type="ECO:0000256" key="3">
    <source>
        <dbReference type="ARBA" id="ARBA00022695"/>
    </source>
</evidence>
<keyword evidence="3" id="KW-0548">Nucleotidyltransferase</keyword>
<dbReference type="FunFam" id="3.30.70.270:FF:000020">
    <property type="entry name" value="Transposon Tf2-6 polyprotein-like Protein"/>
    <property type="match status" value="1"/>
</dbReference>
<evidence type="ECO:0008006" key="13">
    <source>
        <dbReference type="Google" id="ProtNLM"/>
    </source>
</evidence>
<evidence type="ECO:0000256" key="1">
    <source>
        <dbReference type="ARBA" id="ARBA00004173"/>
    </source>
</evidence>
<dbReference type="CDD" id="cd09274">
    <property type="entry name" value="RNase_HI_RT_Ty3"/>
    <property type="match status" value="1"/>
</dbReference>
<dbReference type="CDD" id="cd01647">
    <property type="entry name" value="RT_LTR"/>
    <property type="match status" value="1"/>
</dbReference>
<evidence type="ECO:0000256" key="6">
    <source>
        <dbReference type="ARBA" id="ARBA00022801"/>
    </source>
</evidence>
<evidence type="ECO:0000256" key="5">
    <source>
        <dbReference type="ARBA" id="ARBA00022759"/>
    </source>
</evidence>
<evidence type="ECO:0000256" key="8">
    <source>
        <dbReference type="ARBA" id="ARBA00023128"/>
    </source>
</evidence>
<dbReference type="InterPro" id="IPR000477">
    <property type="entry name" value="RT_dom"/>
</dbReference>
<dbReference type="GO" id="GO:0004519">
    <property type="term" value="F:endonuclease activity"/>
    <property type="evidence" value="ECO:0007669"/>
    <property type="project" value="UniProtKB-KW"/>
</dbReference>
<dbReference type="Pfam" id="PF17917">
    <property type="entry name" value="RT_RNaseH"/>
    <property type="match status" value="1"/>
</dbReference>
<evidence type="ECO:0000256" key="7">
    <source>
        <dbReference type="ARBA" id="ARBA00022918"/>
    </source>
</evidence>
<evidence type="ECO:0000313" key="12">
    <source>
        <dbReference type="Proteomes" id="UP000433876"/>
    </source>
</evidence>
<protein>
    <recommendedName>
        <fullName evidence="13">Reverse transcriptase</fullName>
    </recommendedName>
</protein>
<feature type="domain" description="Reverse transcriptase" evidence="9">
    <location>
        <begin position="234"/>
        <end position="364"/>
    </location>
</feature>
<dbReference type="InterPro" id="IPR043128">
    <property type="entry name" value="Rev_trsase/Diguanyl_cyclase"/>
</dbReference>
<comment type="subcellular location">
    <subcellularLocation>
        <location evidence="1">Mitochondrion</location>
    </subcellularLocation>
</comment>
<evidence type="ECO:0000256" key="4">
    <source>
        <dbReference type="ARBA" id="ARBA00022722"/>
    </source>
</evidence>
<dbReference type="Pfam" id="PF00078">
    <property type="entry name" value="RVT_1"/>
    <property type="match status" value="1"/>
</dbReference>
<dbReference type="GO" id="GO:0003964">
    <property type="term" value="F:RNA-directed DNA polymerase activity"/>
    <property type="evidence" value="ECO:0007669"/>
    <property type="project" value="UniProtKB-KW"/>
</dbReference>
<dbReference type="GO" id="GO:0016787">
    <property type="term" value="F:hydrolase activity"/>
    <property type="evidence" value="ECO:0007669"/>
    <property type="project" value="UniProtKB-KW"/>
</dbReference>
<keyword evidence="5" id="KW-0255">Endonuclease</keyword>
<dbReference type="AlphaFoldDB" id="A0A8S8ZDP4"/>
<keyword evidence="2" id="KW-0808">Transferase</keyword>
<dbReference type="InterPro" id="IPR050951">
    <property type="entry name" value="Retrovirus_Pol_polyprotein"/>
</dbReference>
<dbReference type="EMBL" id="NMPR01000321">
    <property type="protein sequence ID" value="KAA8622108.1"/>
    <property type="molecule type" value="Genomic_DNA"/>
</dbReference>
<keyword evidence="8" id="KW-0496">Mitochondrion</keyword>
<name>A0A8S8ZDP4_SORMA</name>
<dbReference type="VEuPathDB" id="FungiDB:SMAC_09651"/>
<keyword evidence="6" id="KW-0378">Hydrolase</keyword>
<organism evidence="11 12">
    <name type="scientific">Sordaria macrospora</name>
    <dbReference type="NCBI Taxonomy" id="5147"/>
    <lineage>
        <taxon>Eukaryota</taxon>
        <taxon>Fungi</taxon>
        <taxon>Dikarya</taxon>
        <taxon>Ascomycota</taxon>
        <taxon>Pezizomycotina</taxon>
        <taxon>Sordariomycetes</taxon>
        <taxon>Sordariomycetidae</taxon>
        <taxon>Sordariales</taxon>
        <taxon>Sordariaceae</taxon>
        <taxon>Sordaria</taxon>
    </lineage>
</organism>
<dbReference type="InterPro" id="IPR043502">
    <property type="entry name" value="DNA/RNA_pol_sf"/>
</dbReference>
<keyword evidence="7" id="KW-0695">RNA-directed DNA polymerase</keyword>
<dbReference type="PANTHER" id="PTHR37984:SF5">
    <property type="entry name" value="PROTEIN NYNRIN-LIKE"/>
    <property type="match status" value="1"/>
</dbReference>
<evidence type="ECO:0000256" key="2">
    <source>
        <dbReference type="ARBA" id="ARBA00022679"/>
    </source>
</evidence>